<reference evidence="2 3" key="1">
    <citation type="submission" date="2024-05" db="EMBL/GenBank/DDBJ databases">
        <title>Haplotype-resolved chromosome-level genome assembly of Huyou (Citrus changshanensis).</title>
        <authorList>
            <person name="Miao C."/>
            <person name="Chen W."/>
            <person name="Wu Y."/>
            <person name="Wang L."/>
            <person name="Zhao S."/>
            <person name="Grierson D."/>
            <person name="Xu C."/>
            <person name="Chen K."/>
        </authorList>
    </citation>
    <scope>NUCLEOTIDE SEQUENCE [LARGE SCALE GENOMIC DNA]</scope>
    <source>
        <strain evidence="2">01-14</strain>
        <tissue evidence="2">Leaf</tissue>
    </source>
</reference>
<evidence type="ECO:0000256" key="1">
    <source>
        <dbReference type="SAM" id="MobiDB-lite"/>
    </source>
</evidence>
<sequence length="67" mass="7788">MAWPGVSHGSDTLYRRKGRLMVMQQPRTFNMHGVRKQEEEDDDGNGIEGQYKRRNPHFSVLVSSCCY</sequence>
<evidence type="ECO:0000313" key="2">
    <source>
        <dbReference type="EMBL" id="KAK9176707.1"/>
    </source>
</evidence>
<protein>
    <submittedName>
        <fullName evidence="2">Uncharacterized protein</fullName>
    </submittedName>
</protein>
<comment type="caution">
    <text evidence="2">The sequence shown here is derived from an EMBL/GenBank/DDBJ whole genome shotgun (WGS) entry which is preliminary data.</text>
</comment>
<dbReference type="Proteomes" id="UP001428341">
    <property type="component" value="Unassembled WGS sequence"/>
</dbReference>
<evidence type="ECO:0000313" key="3">
    <source>
        <dbReference type="Proteomes" id="UP001428341"/>
    </source>
</evidence>
<dbReference type="EMBL" id="JBCGBO010000025">
    <property type="protein sequence ID" value="KAK9176707.1"/>
    <property type="molecule type" value="Genomic_DNA"/>
</dbReference>
<accession>A0AAP0LJY8</accession>
<feature type="region of interest" description="Disordered" evidence="1">
    <location>
        <begin position="26"/>
        <end position="52"/>
    </location>
</feature>
<proteinExistence type="predicted"/>
<organism evidence="2 3">
    <name type="scientific">Citrus x changshan-huyou</name>
    <dbReference type="NCBI Taxonomy" id="2935761"/>
    <lineage>
        <taxon>Eukaryota</taxon>
        <taxon>Viridiplantae</taxon>
        <taxon>Streptophyta</taxon>
        <taxon>Embryophyta</taxon>
        <taxon>Tracheophyta</taxon>
        <taxon>Spermatophyta</taxon>
        <taxon>Magnoliopsida</taxon>
        <taxon>eudicotyledons</taxon>
        <taxon>Gunneridae</taxon>
        <taxon>Pentapetalae</taxon>
        <taxon>rosids</taxon>
        <taxon>malvids</taxon>
        <taxon>Sapindales</taxon>
        <taxon>Rutaceae</taxon>
        <taxon>Aurantioideae</taxon>
        <taxon>Citrus</taxon>
    </lineage>
</organism>
<keyword evidence="3" id="KW-1185">Reference proteome</keyword>
<gene>
    <name evidence="2" type="ORF">WN944_028726</name>
</gene>
<name>A0AAP0LJY8_9ROSI</name>
<dbReference type="AlphaFoldDB" id="A0AAP0LJY8"/>